<dbReference type="Proteomes" id="UP000317238">
    <property type="component" value="Unassembled WGS sequence"/>
</dbReference>
<dbReference type="EMBL" id="SJPL01000001">
    <property type="protein sequence ID" value="TWT70850.1"/>
    <property type="molecule type" value="Genomic_DNA"/>
</dbReference>
<proteinExistence type="predicted"/>
<name>A0A5C5Y6H3_9PLAN</name>
<organism evidence="1 2">
    <name type="scientific">Crateriforma conspicua</name>
    <dbReference type="NCBI Taxonomy" id="2527996"/>
    <lineage>
        <taxon>Bacteria</taxon>
        <taxon>Pseudomonadati</taxon>
        <taxon>Planctomycetota</taxon>
        <taxon>Planctomycetia</taxon>
        <taxon>Planctomycetales</taxon>
        <taxon>Planctomycetaceae</taxon>
        <taxon>Crateriforma</taxon>
    </lineage>
</organism>
<evidence type="ECO:0000313" key="1">
    <source>
        <dbReference type="EMBL" id="TWT70850.1"/>
    </source>
</evidence>
<sequence>MSDSTPTRSVDLAEINRLAEHFHPDQIGKIRPGTPAVTCCYVLICKTDRYSGAGGVGGFATRPDTIA</sequence>
<comment type="caution">
    <text evidence="1">The sequence shown here is derived from an EMBL/GenBank/DDBJ whole genome shotgun (WGS) entry which is preliminary data.</text>
</comment>
<dbReference type="AlphaFoldDB" id="A0A5C5Y6H3"/>
<keyword evidence="2" id="KW-1185">Reference proteome</keyword>
<accession>A0A5C5Y6H3</accession>
<reference evidence="1 2" key="1">
    <citation type="submission" date="2019-02" db="EMBL/GenBank/DDBJ databases">
        <title>Deep-cultivation of Planctomycetes and their phenomic and genomic characterization uncovers novel biology.</title>
        <authorList>
            <person name="Wiegand S."/>
            <person name="Jogler M."/>
            <person name="Boedeker C."/>
            <person name="Pinto D."/>
            <person name="Vollmers J."/>
            <person name="Rivas-Marin E."/>
            <person name="Kohn T."/>
            <person name="Peeters S.H."/>
            <person name="Heuer A."/>
            <person name="Rast P."/>
            <person name="Oberbeckmann S."/>
            <person name="Bunk B."/>
            <person name="Jeske O."/>
            <person name="Meyerdierks A."/>
            <person name="Storesund J.E."/>
            <person name="Kallscheuer N."/>
            <person name="Luecker S."/>
            <person name="Lage O.M."/>
            <person name="Pohl T."/>
            <person name="Merkel B.J."/>
            <person name="Hornburger P."/>
            <person name="Mueller R.-W."/>
            <person name="Bruemmer F."/>
            <person name="Labrenz M."/>
            <person name="Spormann A.M."/>
            <person name="Op Den Camp H."/>
            <person name="Overmann J."/>
            <person name="Amann R."/>
            <person name="Jetten M.S.M."/>
            <person name="Mascher T."/>
            <person name="Medema M.H."/>
            <person name="Devos D.P."/>
            <person name="Kaster A.-K."/>
            <person name="Ovreas L."/>
            <person name="Rohde M."/>
            <person name="Galperin M.Y."/>
            <person name="Jogler C."/>
        </authorList>
    </citation>
    <scope>NUCLEOTIDE SEQUENCE [LARGE SCALE GENOMIC DNA]</scope>
    <source>
        <strain evidence="1 2">Pan14r</strain>
    </source>
</reference>
<evidence type="ECO:0000313" key="2">
    <source>
        <dbReference type="Proteomes" id="UP000317238"/>
    </source>
</evidence>
<gene>
    <name evidence="1" type="ORF">Pan14r_31580</name>
</gene>
<protein>
    <submittedName>
        <fullName evidence="1">Uncharacterized protein</fullName>
    </submittedName>
</protein>